<dbReference type="CDD" id="cd07516">
    <property type="entry name" value="HAD_Pase"/>
    <property type="match status" value="1"/>
</dbReference>
<dbReference type="SFLD" id="SFLDS00003">
    <property type="entry name" value="Haloacid_Dehalogenase"/>
    <property type="match status" value="1"/>
</dbReference>
<dbReference type="NCBIfam" id="TIGR01484">
    <property type="entry name" value="HAD-SF-IIB"/>
    <property type="match status" value="1"/>
</dbReference>
<dbReference type="RefSeq" id="WP_048310089.1">
    <property type="nucleotide sequence ID" value="NZ_CP119526.1"/>
</dbReference>
<dbReference type="OrthoDB" id="9781413at2"/>
<dbReference type="NCBIfam" id="TIGR00099">
    <property type="entry name" value="Cof-subfamily"/>
    <property type="match status" value="1"/>
</dbReference>
<protein>
    <submittedName>
        <fullName evidence="1">Phosphatase</fullName>
    </submittedName>
</protein>
<dbReference type="Gene3D" id="3.30.1240.10">
    <property type="match status" value="1"/>
</dbReference>
<keyword evidence="2" id="KW-1185">Reference proteome</keyword>
<dbReference type="PANTHER" id="PTHR10000:SF23">
    <property type="entry name" value="5-AMINO-6-(5-PHOSPHO-D-RIBITYLAMINO)URACIL PHOSPHATASE YITU"/>
    <property type="match status" value="1"/>
</dbReference>
<dbReference type="SUPFAM" id="SSF56784">
    <property type="entry name" value="HAD-like"/>
    <property type="match status" value="1"/>
</dbReference>
<dbReference type="AlphaFoldDB" id="A0A0J6D0T0"/>
<dbReference type="GO" id="GO:0016791">
    <property type="term" value="F:phosphatase activity"/>
    <property type="evidence" value="ECO:0007669"/>
    <property type="project" value="TreeGrafter"/>
</dbReference>
<evidence type="ECO:0000313" key="1">
    <source>
        <dbReference type="EMBL" id="KMM38923.1"/>
    </source>
</evidence>
<reference evidence="1" key="1">
    <citation type="submission" date="2015-06" db="EMBL/GenBank/DDBJ databases">
        <authorList>
            <person name="Liu B."/>
            <person name="Wang J."/>
            <person name="Zhu Y."/>
            <person name="Liu G."/>
            <person name="Chen Q."/>
            <person name="Zheng C."/>
            <person name="Che J."/>
            <person name="Ge C."/>
            <person name="Shi H."/>
            <person name="Pan Z."/>
            <person name="Liu X."/>
        </authorList>
    </citation>
    <scope>NUCLEOTIDE SEQUENCE [LARGE SCALE GENOMIC DNA]</scope>
    <source>
        <strain evidence="1">DSM 16346</strain>
    </source>
</reference>
<dbReference type="Proteomes" id="UP000035996">
    <property type="component" value="Unassembled WGS sequence"/>
</dbReference>
<evidence type="ECO:0000313" key="2">
    <source>
        <dbReference type="Proteomes" id="UP000035996"/>
    </source>
</evidence>
<dbReference type="InterPro" id="IPR006379">
    <property type="entry name" value="HAD-SF_hydro_IIB"/>
</dbReference>
<organism evidence="1 2">
    <name type="scientific">Guptibacillus hwajinpoensis</name>
    <dbReference type="NCBI Taxonomy" id="208199"/>
    <lineage>
        <taxon>Bacteria</taxon>
        <taxon>Bacillati</taxon>
        <taxon>Bacillota</taxon>
        <taxon>Bacilli</taxon>
        <taxon>Bacillales</taxon>
        <taxon>Guptibacillaceae</taxon>
        <taxon>Guptibacillus</taxon>
    </lineage>
</organism>
<dbReference type="PANTHER" id="PTHR10000">
    <property type="entry name" value="PHOSPHOSERINE PHOSPHATASE"/>
    <property type="match status" value="1"/>
</dbReference>
<dbReference type="InterPro" id="IPR036412">
    <property type="entry name" value="HAD-like_sf"/>
</dbReference>
<comment type="caution">
    <text evidence="1">The sequence shown here is derived from an EMBL/GenBank/DDBJ whole genome shotgun (WGS) entry which is preliminary data.</text>
</comment>
<proteinExistence type="predicted"/>
<sequence>MTTKPHLIAIDLDGTLLNGEKNITERTKAVIYEAKKQGHHVAIATGRPYRASVRYYRELALDTPIVNFNGAFVHHPLDQSFGTYHSPMELETAKTIVASCHEISVKNMIAEVIDDVYLHQHDELIMQNMIMGNSSIYTGGIHTNLKDHPTSLLIHPHEEQLATLRAMLKEQHAEMIEHRVWAAPLNIIEIVRAGLNKAVGLKRLAEHFNVPQERIIAFGDEDNDLEMIEYAGTGVAMGNAIDQLKNIANETTITNEEDGVATFLENRLNLAISDERRLS</sequence>
<name>A0A0J6D0T0_9BACL</name>
<dbReference type="Pfam" id="PF08282">
    <property type="entry name" value="Hydrolase_3"/>
    <property type="match status" value="1"/>
</dbReference>
<dbReference type="GO" id="GO:0005829">
    <property type="term" value="C:cytosol"/>
    <property type="evidence" value="ECO:0007669"/>
    <property type="project" value="TreeGrafter"/>
</dbReference>
<dbReference type="InterPro" id="IPR023214">
    <property type="entry name" value="HAD_sf"/>
</dbReference>
<dbReference type="STRING" id="157733.AB986_06635"/>
<dbReference type="SFLD" id="SFLDG01140">
    <property type="entry name" value="C2.B:_Phosphomannomutase_and_P"/>
    <property type="match status" value="1"/>
</dbReference>
<dbReference type="GO" id="GO:0000287">
    <property type="term" value="F:magnesium ion binding"/>
    <property type="evidence" value="ECO:0007669"/>
    <property type="project" value="TreeGrafter"/>
</dbReference>
<dbReference type="EMBL" id="LELK01000001">
    <property type="protein sequence ID" value="KMM38923.1"/>
    <property type="molecule type" value="Genomic_DNA"/>
</dbReference>
<dbReference type="Gene3D" id="3.40.50.1000">
    <property type="entry name" value="HAD superfamily/HAD-like"/>
    <property type="match status" value="1"/>
</dbReference>
<dbReference type="InterPro" id="IPR000150">
    <property type="entry name" value="Cof"/>
</dbReference>
<accession>A0A0J6D0T0</accession>
<gene>
    <name evidence="1" type="ORF">AB986_06635</name>
</gene>
<dbReference type="PROSITE" id="PS01228">
    <property type="entry name" value="COF_1"/>
    <property type="match status" value="1"/>
</dbReference>